<dbReference type="Pfam" id="PF00768">
    <property type="entry name" value="Peptidase_S11"/>
    <property type="match status" value="1"/>
</dbReference>
<sequence>MKRMFAALFAVLFLSSVLSVRARAAAPTLSAASAILVDGGSGRVLFSQNADEERAIASITKLMTALVAVESTADLSQEVTVKREYTLTEGSSMYLKVGEKLTLEDLLYGLLLVSGNDAALAVAGFCAGDVETFVEWMNRKAEELGMEHSHFSNPNGLSSDDHYSTAADMAKLARVVMDNEILAKIVSTKSITIGTRSLTNHNKLLWQYEGCVGMKTGYTDKAGRTLVSSAERDGQRLIAVTLCDPNDWRDHAALFDYGFEEWPGAMLATAGKDVRSLPVTGSLVRFVPVRTESGVSYPLGAGERVTARIDLPETVKAPVEEGAIAGSLTFYMDGEPIGSTYLVYSRSVKSDALEEQSLVERILSLFRGDKTANVMAAFYPRTF</sequence>
<comment type="similarity">
    <text evidence="3 15">Belongs to the peptidase S11 family.</text>
</comment>
<keyword evidence="10" id="KW-0573">Peptidoglycan synthesis</keyword>
<evidence type="ECO:0000256" key="14">
    <source>
        <dbReference type="PIRSR" id="PIRSR618044-2"/>
    </source>
</evidence>
<feature type="active site" description="Acyl-ester intermediate" evidence="13">
    <location>
        <position position="58"/>
    </location>
</feature>
<evidence type="ECO:0000256" key="10">
    <source>
        <dbReference type="ARBA" id="ARBA00022984"/>
    </source>
</evidence>
<dbReference type="AlphaFoldDB" id="A0A8J6JN99"/>
<feature type="domain" description="Peptidase S11 D-Ala-D-Ala carboxypeptidase A C-terminal" evidence="17">
    <location>
        <begin position="262"/>
        <end position="350"/>
    </location>
</feature>
<dbReference type="PRINTS" id="PR00725">
    <property type="entry name" value="DADACBPTASE1"/>
</dbReference>
<keyword evidence="9" id="KW-0133">Cell shape</keyword>
<keyword evidence="5 18" id="KW-0121">Carboxypeptidase</keyword>
<dbReference type="SUPFAM" id="SSF56601">
    <property type="entry name" value="beta-lactamase/transpeptidase-like"/>
    <property type="match status" value="1"/>
</dbReference>
<evidence type="ECO:0000256" key="6">
    <source>
        <dbReference type="ARBA" id="ARBA00022670"/>
    </source>
</evidence>
<keyword evidence="8" id="KW-0378">Hydrolase</keyword>
<keyword evidence="6" id="KW-0645">Protease</keyword>
<evidence type="ECO:0000256" key="4">
    <source>
        <dbReference type="ARBA" id="ARBA00012448"/>
    </source>
</evidence>
<evidence type="ECO:0000256" key="5">
    <source>
        <dbReference type="ARBA" id="ARBA00022645"/>
    </source>
</evidence>
<feature type="active site" evidence="13">
    <location>
        <position position="114"/>
    </location>
</feature>
<dbReference type="GO" id="GO:0009252">
    <property type="term" value="P:peptidoglycan biosynthetic process"/>
    <property type="evidence" value="ECO:0007669"/>
    <property type="project" value="UniProtKB-UniPathway"/>
</dbReference>
<evidence type="ECO:0000256" key="12">
    <source>
        <dbReference type="ARBA" id="ARBA00034000"/>
    </source>
</evidence>
<dbReference type="InterPro" id="IPR018044">
    <property type="entry name" value="Peptidase_S11"/>
</dbReference>
<feature type="binding site" evidence="14">
    <location>
        <position position="215"/>
    </location>
    <ligand>
        <name>substrate</name>
    </ligand>
</feature>
<reference evidence="18" key="1">
    <citation type="submission" date="2020-08" db="EMBL/GenBank/DDBJ databases">
        <title>Genome public.</title>
        <authorList>
            <person name="Liu C."/>
            <person name="Sun Q."/>
        </authorList>
    </citation>
    <scope>NUCLEOTIDE SEQUENCE</scope>
    <source>
        <strain evidence="18">NSJ-52</strain>
    </source>
</reference>
<feature type="chain" id="PRO_5035164173" description="serine-type D-Ala-D-Ala carboxypeptidase" evidence="16">
    <location>
        <begin position="25"/>
        <end position="383"/>
    </location>
</feature>
<keyword evidence="19" id="KW-1185">Reference proteome</keyword>
<evidence type="ECO:0000259" key="17">
    <source>
        <dbReference type="SMART" id="SM00936"/>
    </source>
</evidence>
<evidence type="ECO:0000256" key="8">
    <source>
        <dbReference type="ARBA" id="ARBA00022801"/>
    </source>
</evidence>
<dbReference type="SUPFAM" id="SSF69189">
    <property type="entry name" value="Penicillin-binding protein associated domain"/>
    <property type="match status" value="1"/>
</dbReference>
<comment type="catalytic activity">
    <reaction evidence="12">
        <text>Preferential cleavage: (Ac)2-L-Lys-D-Ala-|-D-Ala. Also transpeptidation of peptidyl-alanyl moieties that are N-acyl substituents of D-alanine.</text>
        <dbReference type="EC" id="3.4.16.4"/>
    </reaction>
</comment>
<dbReference type="Pfam" id="PF07943">
    <property type="entry name" value="PBP5_C"/>
    <property type="match status" value="1"/>
</dbReference>
<dbReference type="InterPro" id="IPR037167">
    <property type="entry name" value="Peptidase_S11_C_sf"/>
</dbReference>
<dbReference type="PANTHER" id="PTHR21581">
    <property type="entry name" value="D-ALANYL-D-ALANINE CARBOXYPEPTIDASE"/>
    <property type="match status" value="1"/>
</dbReference>
<feature type="active site" description="Proton acceptor" evidence="13">
    <location>
        <position position="61"/>
    </location>
</feature>
<dbReference type="GO" id="GO:0008360">
    <property type="term" value="P:regulation of cell shape"/>
    <property type="evidence" value="ECO:0007669"/>
    <property type="project" value="UniProtKB-KW"/>
</dbReference>
<gene>
    <name evidence="18" type="ORF">H8S62_12910</name>
</gene>
<evidence type="ECO:0000256" key="9">
    <source>
        <dbReference type="ARBA" id="ARBA00022960"/>
    </source>
</evidence>
<dbReference type="InterPro" id="IPR012907">
    <property type="entry name" value="Peptidase_S11_C"/>
</dbReference>
<evidence type="ECO:0000256" key="1">
    <source>
        <dbReference type="ARBA" id="ARBA00003217"/>
    </source>
</evidence>
<evidence type="ECO:0000256" key="2">
    <source>
        <dbReference type="ARBA" id="ARBA00004752"/>
    </source>
</evidence>
<dbReference type="InterPro" id="IPR001967">
    <property type="entry name" value="Peptidase_S11_N"/>
</dbReference>
<evidence type="ECO:0000256" key="15">
    <source>
        <dbReference type="RuleBase" id="RU004016"/>
    </source>
</evidence>
<dbReference type="GO" id="GO:0009002">
    <property type="term" value="F:serine-type D-Ala-D-Ala carboxypeptidase activity"/>
    <property type="evidence" value="ECO:0007669"/>
    <property type="project" value="UniProtKB-EC"/>
</dbReference>
<evidence type="ECO:0000256" key="11">
    <source>
        <dbReference type="ARBA" id="ARBA00023316"/>
    </source>
</evidence>
<dbReference type="GO" id="GO:0071555">
    <property type="term" value="P:cell wall organization"/>
    <property type="evidence" value="ECO:0007669"/>
    <property type="project" value="UniProtKB-KW"/>
</dbReference>
<keyword evidence="11" id="KW-0961">Cell wall biogenesis/degradation</keyword>
<dbReference type="SMART" id="SM00936">
    <property type="entry name" value="PBP5_C"/>
    <property type="match status" value="1"/>
</dbReference>
<protein>
    <recommendedName>
        <fullName evidence="4">serine-type D-Ala-D-Ala carboxypeptidase</fullName>
        <ecNumber evidence="4">3.4.16.4</ecNumber>
    </recommendedName>
</protein>
<keyword evidence="7 16" id="KW-0732">Signal</keyword>
<dbReference type="EMBL" id="JACOPQ010000010">
    <property type="protein sequence ID" value="MBC5737905.1"/>
    <property type="molecule type" value="Genomic_DNA"/>
</dbReference>
<feature type="signal peptide" evidence="16">
    <location>
        <begin position="1"/>
        <end position="24"/>
    </location>
</feature>
<dbReference type="EC" id="3.4.16.4" evidence="4"/>
<evidence type="ECO:0000256" key="7">
    <source>
        <dbReference type="ARBA" id="ARBA00022729"/>
    </source>
</evidence>
<dbReference type="InterPro" id="IPR012338">
    <property type="entry name" value="Beta-lactam/transpept-like"/>
</dbReference>
<proteinExistence type="inferred from homology"/>
<evidence type="ECO:0000313" key="18">
    <source>
        <dbReference type="EMBL" id="MBC5737905.1"/>
    </source>
</evidence>
<dbReference type="Proteomes" id="UP000607645">
    <property type="component" value="Unassembled WGS sequence"/>
</dbReference>
<dbReference type="Gene3D" id="3.40.710.10">
    <property type="entry name" value="DD-peptidase/beta-lactamase superfamily"/>
    <property type="match status" value="1"/>
</dbReference>
<comment type="pathway">
    <text evidence="2">Cell wall biogenesis; peptidoglycan biosynthesis.</text>
</comment>
<dbReference type="PANTHER" id="PTHR21581:SF33">
    <property type="entry name" value="D-ALANYL-D-ALANINE CARBOXYPEPTIDASE DACB"/>
    <property type="match status" value="1"/>
</dbReference>
<evidence type="ECO:0000256" key="16">
    <source>
        <dbReference type="SAM" id="SignalP"/>
    </source>
</evidence>
<name>A0A8J6JN99_9FIRM</name>
<dbReference type="RefSeq" id="WP_186919708.1">
    <property type="nucleotide sequence ID" value="NZ_JACOPQ010000010.1"/>
</dbReference>
<accession>A0A8J6JN99</accession>
<comment type="caution">
    <text evidence="18">The sequence shown here is derived from an EMBL/GenBank/DDBJ whole genome shotgun (WGS) entry which is preliminary data.</text>
</comment>
<evidence type="ECO:0000256" key="13">
    <source>
        <dbReference type="PIRSR" id="PIRSR618044-1"/>
    </source>
</evidence>
<evidence type="ECO:0000256" key="3">
    <source>
        <dbReference type="ARBA" id="ARBA00007164"/>
    </source>
</evidence>
<dbReference type="Gene3D" id="2.60.410.10">
    <property type="entry name" value="D-Ala-D-Ala carboxypeptidase, C-terminal domain"/>
    <property type="match status" value="1"/>
</dbReference>
<dbReference type="UniPathway" id="UPA00219"/>
<organism evidence="18 19">
    <name type="scientific">Lawsonibacter faecis</name>
    <dbReference type="NCBI Taxonomy" id="2763052"/>
    <lineage>
        <taxon>Bacteria</taxon>
        <taxon>Bacillati</taxon>
        <taxon>Bacillota</taxon>
        <taxon>Clostridia</taxon>
        <taxon>Eubacteriales</taxon>
        <taxon>Oscillospiraceae</taxon>
        <taxon>Lawsonibacter</taxon>
    </lineage>
</organism>
<comment type="function">
    <text evidence="1">Removes C-terminal D-alanyl residues from sugar-peptide cell wall precursors.</text>
</comment>
<dbReference type="InterPro" id="IPR015956">
    <property type="entry name" value="Peniciliin-bd_prot_C_sf"/>
</dbReference>
<dbReference type="GO" id="GO:0006508">
    <property type="term" value="P:proteolysis"/>
    <property type="evidence" value="ECO:0007669"/>
    <property type="project" value="UniProtKB-KW"/>
</dbReference>
<evidence type="ECO:0000313" key="19">
    <source>
        <dbReference type="Proteomes" id="UP000607645"/>
    </source>
</evidence>